<feature type="domain" description="Helicase C-terminal" evidence="17">
    <location>
        <begin position="459"/>
        <end position="620"/>
    </location>
</feature>
<evidence type="ECO:0000256" key="9">
    <source>
        <dbReference type="ARBA" id="ARBA00023172"/>
    </source>
</evidence>
<keyword evidence="4 15" id="KW-0227">DNA damage</keyword>
<dbReference type="NCBIfam" id="NF008166">
    <property type="entry name" value="PRK10917.1-4"/>
    <property type="match status" value="1"/>
</dbReference>
<keyword evidence="3 15" id="KW-0547">Nucleotide-binding</keyword>
<evidence type="ECO:0000256" key="10">
    <source>
        <dbReference type="ARBA" id="ARBA00023204"/>
    </source>
</evidence>
<gene>
    <name evidence="18" type="primary">recG</name>
    <name evidence="18" type="ORF">EXJ73_11695</name>
</gene>
<dbReference type="RefSeq" id="WP_268152190.1">
    <property type="nucleotide sequence ID" value="NZ_JAPPUW010000014.1"/>
</dbReference>
<dbReference type="PANTHER" id="PTHR47964">
    <property type="entry name" value="ATP-DEPENDENT DNA HELICASE HOMOLOG RECG, CHLOROPLASTIC"/>
    <property type="match status" value="1"/>
</dbReference>
<dbReference type="SUPFAM" id="SSF52540">
    <property type="entry name" value="P-loop containing nucleoside triphosphate hydrolases"/>
    <property type="match status" value="2"/>
</dbReference>
<dbReference type="InterPro" id="IPR047112">
    <property type="entry name" value="RecG/Mfd"/>
</dbReference>
<dbReference type="PROSITE" id="PS51192">
    <property type="entry name" value="HELICASE_ATP_BIND_1"/>
    <property type="match status" value="1"/>
</dbReference>
<dbReference type="GO" id="GO:0006310">
    <property type="term" value="P:DNA recombination"/>
    <property type="evidence" value="ECO:0007669"/>
    <property type="project" value="UniProtKB-UniRule"/>
</dbReference>
<dbReference type="EMBL" id="SGUG01000015">
    <property type="protein sequence ID" value="MDG0863130.1"/>
    <property type="molecule type" value="Genomic_DNA"/>
</dbReference>
<keyword evidence="19" id="KW-1185">Reference proteome</keyword>
<evidence type="ECO:0000256" key="13">
    <source>
        <dbReference type="ARBA" id="ARBA00034808"/>
    </source>
</evidence>
<organism evidence="18 19">
    <name type="scientific">Pelomonas aquatica</name>
    <dbReference type="NCBI Taxonomy" id="431058"/>
    <lineage>
        <taxon>Bacteria</taxon>
        <taxon>Pseudomonadati</taxon>
        <taxon>Pseudomonadota</taxon>
        <taxon>Betaproteobacteria</taxon>
        <taxon>Burkholderiales</taxon>
        <taxon>Sphaerotilaceae</taxon>
        <taxon>Roseateles</taxon>
    </lineage>
</organism>
<comment type="catalytic activity">
    <reaction evidence="14 15">
        <text>ATP + H2O = ADP + phosphate + H(+)</text>
        <dbReference type="Rhea" id="RHEA:13065"/>
        <dbReference type="ChEBI" id="CHEBI:15377"/>
        <dbReference type="ChEBI" id="CHEBI:15378"/>
        <dbReference type="ChEBI" id="CHEBI:30616"/>
        <dbReference type="ChEBI" id="CHEBI:43474"/>
        <dbReference type="ChEBI" id="CHEBI:456216"/>
        <dbReference type="EC" id="5.6.2.4"/>
    </reaction>
</comment>
<dbReference type="NCBIfam" id="TIGR00643">
    <property type="entry name" value="recG"/>
    <property type="match status" value="1"/>
</dbReference>
<dbReference type="InterPro" id="IPR027417">
    <property type="entry name" value="P-loop_NTPase"/>
</dbReference>
<dbReference type="InterPro" id="IPR011545">
    <property type="entry name" value="DEAD/DEAH_box_helicase_dom"/>
</dbReference>
<dbReference type="GO" id="GO:0043138">
    <property type="term" value="F:3'-5' DNA helicase activity"/>
    <property type="evidence" value="ECO:0007669"/>
    <property type="project" value="UniProtKB-EC"/>
</dbReference>
<dbReference type="InterPro" id="IPR014001">
    <property type="entry name" value="Helicase_ATP-bd"/>
</dbReference>
<evidence type="ECO:0000256" key="4">
    <source>
        <dbReference type="ARBA" id="ARBA00022763"/>
    </source>
</evidence>
<dbReference type="AlphaFoldDB" id="A0A9X4R4Z6"/>
<proteinExistence type="inferred from homology"/>
<evidence type="ECO:0000313" key="19">
    <source>
        <dbReference type="Proteomes" id="UP001152766"/>
    </source>
</evidence>
<evidence type="ECO:0000259" key="17">
    <source>
        <dbReference type="PROSITE" id="PS51194"/>
    </source>
</evidence>
<dbReference type="Pfam" id="PF17191">
    <property type="entry name" value="RecG_wedge"/>
    <property type="match status" value="1"/>
</dbReference>
<dbReference type="GO" id="GO:0005524">
    <property type="term" value="F:ATP binding"/>
    <property type="evidence" value="ECO:0007669"/>
    <property type="project" value="UniProtKB-KW"/>
</dbReference>
<dbReference type="Gene3D" id="3.40.50.300">
    <property type="entry name" value="P-loop containing nucleotide triphosphate hydrolases"/>
    <property type="match status" value="2"/>
</dbReference>
<dbReference type="FunFam" id="3.40.50.300:FF:000391">
    <property type="entry name" value="ATP-dependent DNA helicase RecG"/>
    <property type="match status" value="1"/>
</dbReference>
<comment type="catalytic activity">
    <reaction evidence="12 15">
        <text>Couples ATP hydrolysis with the unwinding of duplex DNA by translocating in the 3'-5' direction.</text>
        <dbReference type="EC" id="5.6.2.4"/>
    </reaction>
</comment>
<dbReference type="CDD" id="cd17992">
    <property type="entry name" value="DEXHc_RecG"/>
    <property type="match status" value="1"/>
</dbReference>
<evidence type="ECO:0000259" key="16">
    <source>
        <dbReference type="PROSITE" id="PS51192"/>
    </source>
</evidence>
<dbReference type="PANTHER" id="PTHR47964:SF1">
    <property type="entry name" value="ATP-DEPENDENT DNA HELICASE HOMOLOG RECG, CHLOROPLASTIC"/>
    <property type="match status" value="1"/>
</dbReference>
<dbReference type="GO" id="GO:0016787">
    <property type="term" value="F:hydrolase activity"/>
    <property type="evidence" value="ECO:0007669"/>
    <property type="project" value="UniProtKB-KW"/>
</dbReference>
<evidence type="ECO:0000256" key="14">
    <source>
        <dbReference type="ARBA" id="ARBA00048988"/>
    </source>
</evidence>
<feature type="domain" description="Helicase ATP-binding" evidence="16">
    <location>
        <begin position="271"/>
        <end position="436"/>
    </location>
</feature>
<keyword evidence="6 15" id="KW-0347">Helicase</keyword>
<dbReference type="InterPro" id="IPR033454">
    <property type="entry name" value="RecG_wedge"/>
</dbReference>
<dbReference type="NCBIfam" id="NF008168">
    <property type="entry name" value="PRK10917.2-2"/>
    <property type="match status" value="1"/>
</dbReference>
<keyword evidence="9 15" id="KW-0233">DNA recombination</keyword>
<dbReference type="Proteomes" id="UP001152766">
    <property type="component" value="Unassembled WGS sequence"/>
</dbReference>
<dbReference type="Gene3D" id="2.40.50.140">
    <property type="entry name" value="Nucleic acid-binding proteins"/>
    <property type="match status" value="1"/>
</dbReference>
<dbReference type="SMART" id="SM00490">
    <property type="entry name" value="HELICc"/>
    <property type="match status" value="1"/>
</dbReference>
<dbReference type="EC" id="5.6.2.4" evidence="13 15"/>
<dbReference type="InterPro" id="IPR012340">
    <property type="entry name" value="NA-bd_OB-fold"/>
</dbReference>
<dbReference type="InterPro" id="IPR045562">
    <property type="entry name" value="RecG_dom3_C"/>
</dbReference>
<dbReference type="NCBIfam" id="NF008163">
    <property type="entry name" value="PRK10917.1-1"/>
    <property type="match status" value="1"/>
</dbReference>
<dbReference type="CDD" id="cd04488">
    <property type="entry name" value="RecG_wedge_OBF"/>
    <property type="match status" value="1"/>
</dbReference>
<dbReference type="Pfam" id="PF19833">
    <property type="entry name" value="RecG_dom3_C"/>
    <property type="match status" value="1"/>
</dbReference>
<dbReference type="SMART" id="SM00487">
    <property type="entry name" value="DEXDc"/>
    <property type="match status" value="1"/>
</dbReference>
<evidence type="ECO:0000256" key="3">
    <source>
        <dbReference type="ARBA" id="ARBA00022741"/>
    </source>
</evidence>
<evidence type="ECO:0000256" key="6">
    <source>
        <dbReference type="ARBA" id="ARBA00022806"/>
    </source>
</evidence>
<keyword evidence="5 15" id="KW-0378">Hydrolase</keyword>
<evidence type="ECO:0000256" key="12">
    <source>
        <dbReference type="ARBA" id="ARBA00034617"/>
    </source>
</evidence>
<dbReference type="SUPFAM" id="SSF50249">
    <property type="entry name" value="Nucleic acid-binding proteins"/>
    <property type="match status" value="1"/>
</dbReference>
<evidence type="ECO:0000256" key="15">
    <source>
        <dbReference type="RuleBase" id="RU363016"/>
    </source>
</evidence>
<keyword evidence="10 15" id="KW-0234">DNA repair</keyword>
<name>A0A9X4R4Z6_9BURK</name>
<keyword evidence="7 15" id="KW-0067">ATP-binding</keyword>
<evidence type="ECO:0000256" key="8">
    <source>
        <dbReference type="ARBA" id="ARBA00023125"/>
    </source>
</evidence>
<dbReference type="GO" id="GO:0006281">
    <property type="term" value="P:DNA repair"/>
    <property type="evidence" value="ECO:0007669"/>
    <property type="project" value="UniProtKB-UniRule"/>
</dbReference>
<sequence>MTMPPDKPKSAPQKAMEKLGLVRDIDLALHLPLRYEDETRITPIAALQDNEPAQVEGVVVDCQIELRSRRQLLVRVKDESGALLLRFLHFYPSQQKQMAVGVRLRLRGEPRIGFFGREMVHPVVKVVDEGTPLAQALTPVYPASAQLPQAYLRKAVASGLARADLREILPAGVVPRGLPSLKDALTCLHHPPPSASLAALEDHSHPAWQRLKFEELLAQQLSQLQAQRERALLEAPALRPGPGGLHEQLLAALPFRLTGAQQRVAEEIAQDLARPRPMHRLLQGDVGSGKTVVAALAAAVAIDAGWQCALMAPTEILAEQHFRKLVGWLEPLGLQVAWITGSVKGKARQKMLDAAASGEARLVIGTHAVIEDKVRFAKLGLAIIDEQHRFGVAQRLALRNKLKAMDLEPHLLMMSATPIPRTLAMTYFADLDVSTIDELPPGRSPIVTKVFTESKRHDVVDKIRGAVADGAQVYWVCPLVEESEAVDLRNATETHAELSAALPGASVGLLHGRMSPGDKAAVMAQFSGGRMSVLVATTVIEVGVDVPNASLMVIEHAERFGLAQLHQLRGRVGRGAKASVCVLIYSPPLSDTGKARLKAMAETTDGFEIARRDLDIRGPGEFMGSRQSGAELLRFADLQEDAPLLVAARALAPRLLDAHPEAARRQVARWLGTKAEFLKA</sequence>
<comment type="function">
    <text evidence="15">Plays a critical role in recombination and DNA repair. Helps process Holliday junction intermediates to mature products by catalyzing branch migration. Has replication fork regression activity, unwinds stalled or blocked replication forks to make a HJ that can be resolved. Has a DNA unwinding activity characteristic of a DNA helicase with 3'-5' polarity.</text>
</comment>
<keyword evidence="8" id="KW-0238">DNA-binding</keyword>
<keyword evidence="11" id="KW-0413">Isomerase</keyword>
<evidence type="ECO:0000313" key="18">
    <source>
        <dbReference type="EMBL" id="MDG0863130.1"/>
    </source>
</evidence>
<evidence type="ECO:0000256" key="2">
    <source>
        <dbReference type="ARBA" id="ARBA00017846"/>
    </source>
</evidence>
<reference evidence="18" key="1">
    <citation type="submission" date="2019-02" db="EMBL/GenBank/DDBJ databases">
        <title>Draft genome of the type strain Pelomonas aquatica CCUG 52575T.</title>
        <authorList>
            <person name="Gomila M."/>
            <person name="Lalucat J."/>
        </authorList>
    </citation>
    <scope>NUCLEOTIDE SEQUENCE</scope>
    <source>
        <strain evidence="18">CCUG 52575</strain>
    </source>
</reference>
<comment type="similarity">
    <text evidence="1 15">Belongs to the helicase family. RecG subfamily.</text>
</comment>
<protein>
    <recommendedName>
        <fullName evidence="2 15">ATP-dependent DNA helicase RecG</fullName>
        <ecNumber evidence="13 15">5.6.2.4</ecNumber>
    </recommendedName>
</protein>
<dbReference type="PROSITE" id="PS51194">
    <property type="entry name" value="HELICASE_CTER"/>
    <property type="match status" value="1"/>
</dbReference>
<dbReference type="Pfam" id="PF00271">
    <property type="entry name" value="Helicase_C"/>
    <property type="match status" value="1"/>
</dbReference>
<dbReference type="InterPro" id="IPR004609">
    <property type="entry name" value="ATP-dep_DNA_helicase_RecG"/>
</dbReference>
<comment type="caution">
    <text evidence="18">The sequence shown here is derived from an EMBL/GenBank/DDBJ whole genome shotgun (WGS) entry which is preliminary data.</text>
</comment>
<dbReference type="InterPro" id="IPR001650">
    <property type="entry name" value="Helicase_C-like"/>
</dbReference>
<evidence type="ECO:0000256" key="1">
    <source>
        <dbReference type="ARBA" id="ARBA00007504"/>
    </source>
</evidence>
<evidence type="ECO:0000256" key="7">
    <source>
        <dbReference type="ARBA" id="ARBA00022840"/>
    </source>
</evidence>
<dbReference type="Pfam" id="PF00270">
    <property type="entry name" value="DEAD"/>
    <property type="match status" value="1"/>
</dbReference>
<evidence type="ECO:0000256" key="11">
    <source>
        <dbReference type="ARBA" id="ARBA00023235"/>
    </source>
</evidence>
<dbReference type="NCBIfam" id="NF008165">
    <property type="entry name" value="PRK10917.1-3"/>
    <property type="match status" value="1"/>
</dbReference>
<accession>A0A9X4R4Z6</accession>
<dbReference type="GO" id="GO:0003677">
    <property type="term" value="F:DNA binding"/>
    <property type="evidence" value="ECO:0007669"/>
    <property type="project" value="UniProtKB-KW"/>
</dbReference>
<evidence type="ECO:0000256" key="5">
    <source>
        <dbReference type="ARBA" id="ARBA00022801"/>
    </source>
</evidence>